<organism evidence="1 2">
    <name type="scientific">Brachybacterium epidermidis</name>
    <dbReference type="NCBI Taxonomy" id="2781983"/>
    <lineage>
        <taxon>Bacteria</taxon>
        <taxon>Bacillati</taxon>
        <taxon>Actinomycetota</taxon>
        <taxon>Actinomycetes</taxon>
        <taxon>Micrococcales</taxon>
        <taxon>Dermabacteraceae</taxon>
        <taxon>Brachybacterium</taxon>
    </lineage>
</organism>
<dbReference type="EMBL" id="JADEYR010000001">
    <property type="protein sequence ID" value="MBE9403077.1"/>
    <property type="molecule type" value="Genomic_DNA"/>
</dbReference>
<gene>
    <name evidence="1" type="ORF">IOE58_02305</name>
</gene>
<proteinExistence type="predicted"/>
<evidence type="ECO:0000313" key="1">
    <source>
        <dbReference type="EMBL" id="MBE9403077.1"/>
    </source>
</evidence>
<name>A0ABR9VY14_9MICO</name>
<evidence type="ECO:0000313" key="2">
    <source>
        <dbReference type="Proteomes" id="UP000644727"/>
    </source>
</evidence>
<comment type="caution">
    <text evidence="1">The sequence shown here is derived from an EMBL/GenBank/DDBJ whole genome shotgun (WGS) entry which is preliminary data.</text>
</comment>
<reference evidence="1 2" key="1">
    <citation type="submission" date="2020-10" db="EMBL/GenBank/DDBJ databases">
        <title>Draft genome and description of Brachybacterium epidermidis sp nov.</title>
        <authorList>
            <person name="Boxberger M."/>
            <person name="La Scola B."/>
        </authorList>
    </citation>
    <scope>NUCLEOTIDE SEQUENCE [LARGE SCALE GENOMIC DNA]</scope>
    <source>
        <strain evidence="1 2">Marseille-Q2903</strain>
    </source>
</reference>
<keyword evidence="2" id="KW-1185">Reference proteome</keyword>
<accession>A0ABR9VY14</accession>
<protein>
    <submittedName>
        <fullName evidence="1">Uncharacterized protein</fullName>
    </submittedName>
</protein>
<sequence length="51" mass="5625">MSSIVPRTRWAVLGPGAIALRFAGQLPHSQGLEVQLTDGDIAWLDLRVQQR</sequence>
<dbReference type="Proteomes" id="UP000644727">
    <property type="component" value="Unassembled WGS sequence"/>
</dbReference>
<dbReference type="RefSeq" id="WP_193864794.1">
    <property type="nucleotide sequence ID" value="NZ_JADEYR010000001.1"/>
</dbReference>